<keyword evidence="2" id="KW-1185">Reference proteome</keyword>
<dbReference type="Proteomes" id="UP001058974">
    <property type="component" value="Chromosome 4"/>
</dbReference>
<sequence>MVSFEDRVPNVKANLLHVHGNSLVNMVDSCPGEHRVSNVIHIRRSLVELHKNLCLISDCEYDHDSCIICSVNPHGCVIMNRDVQKLVDEGMIHICQARDRDDDVNVIFPVFRTHERVVIQFDSSKKRNRSVSPLVIRLAGLVPYTSDKVVPYRSVFSKAVENVIVGVKAEVVPLVDPINTSICQSRKSSSLKSKDDNDEVLCLIKKSKVNVVEQLLQTPSKIFVLSLFMNSEAHHEALQKVIEQAYVEHDVKVDQLDHIIANITSCNNLSFCDEELPEEGRNHNLALHISMNCKEDALSNILVNIGSSLNVLPKSTWSRISYKGAPMRYSGVIVKVFDASRKTVIGEVDLPIKIGPSDFQITFQVMDIHPTYSCLLGRPWIHEASDVTWTLHQKLKFVKNGKLVIVVGALLVSHLSSFMYVEAEEEVGTMFQALSIENVIQKTWASMSSLKDAQEIVQAGDTDNLGRVVEVVENKNRAGLGFEQGTFKKEVKAMQQISRSRGFIHKEEQDLAAIIHEDEDEEEVSANFVTHGQICNNWVVVDVLVIIHYSK</sequence>
<dbReference type="Gene3D" id="2.40.70.10">
    <property type="entry name" value="Acid Proteases"/>
    <property type="match status" value="1"/>
</dbReference>
<dbReference type="AlphaFoldDB" id="A0A9D4XJI4"/>
<gene>
    <name evidence="1" type="ORF">KIW84_044147</name>
</gene>
<dbReference type="EMBL" id="JAMSHJ010000004">
    <property type="protein sequence ID" value="KAI5420240.1"/>
    <property type="molecule type" value="Genomic_DNA"/>
</dbReference>
<dbReference type="Gramene" id="Psat04G0414700-T1">
    <property type="protein sequence ID" value="KAI5420240.1"/>
    <property type="gene ID" value="KIW84_044147"/>
</dbReference>
<dbReference type="PANTHER" id="PTHR32108">
    <property type="entry name" value="DNA-DIRECTED RNA POLYMERASE SUBUNIT ALPHA"/>
    <property type="match status" value="1"/>
</dbReference>
<comment type="caution">
    <text evidence="1">The sequence shown here is derived from an EMBL/GenBank/DDBJ whole genome shotgun (WGS) entry which is preliminary data.</text>
</comment>
<evidence type="ECO:0000313" key="1">
    <source>
        <dbReference type="EMBL" id="KAI5420240.1"/>
    </source>
</evidence>
<organism evidence="1 2">
    <name type="scientific">Pisum sativum</name>
    <name type="common">Garden pea</name>
    <name type="synonym">Lathyrus oleraceus</name>
    <dbReference type="NCBI Taxonomy" id="3888"/>
    <lineage>
        <taxon>Eukaryota</taxon>
        <taxon>Viridiplantae</taxon>
        <taxon>Streptophyta</taxon>
        <taxon>Embryophyta</taxon>
        <taxon>Tracheophyta</taxon>
        <taxon>Spermatophyta</taxon>
        <taxon>Magnoliopsida</taxon>
        <taxon>eudicotyledons</taxon>
        <taxon>Gunneridae</taxon>
        <taxon>Pentapetalae</taxon>
        <taxon>rosids</taxon>
        <taxon>fabids</taxon>
        <taxon>Fabales</taxon>
        <taxon>Fabaceae</taxon>
        <taxon>Papilionoideae</taxon>
        <taxon>50 kb inversion clade</taxon>
        <taxon>NPAAA clade</taxon>
        <taxon>Hologalegina</taxon>
        <taxon>IRL clade</taxon>
        <taxon>Fabeae</taxon>
        <taxon>Lathyrus</taxon>
    </lineage>
</organism>
<dbReference type="CDD" id="cd00303">
    <property type="entry name" value="retropepsin_like"/>
    <property type="match status" value="1"/>
</dbReference>
<dbReference type="PANTHER" id="PTHR32108:SF9">
    <property type="entry name" value="REVERSE TRANSCRIPTASE RNASE H-LIKE DOMAIN-CONTAINING PROTEIN"/>
    <property type="match status" value="1"/>
</dbReference>
<accession>A0A9D4XJI4</accession>
<reference evidence="1 2" key="1">
    <citation type="journal article" date="2022" name="Nat. Genet.">
        <title>Improved pea reference genome and pan-genome highlight genomic features and evolutionary characteristics.</title>
        <authorList>
            <person name="Yang T."/>
            <person name="Liu R."/>
            <person name="Luo Y."/>
            <person name="Hu S."/>
            <person name="Wang D."/>
            <person name="Wang C."/>
            <person name="Pandey M.K."/>
            <person name="Ge S."/>
            <person name="Xu Q."/>
            <person name="Li N."/>
            <person name="Li G."/>
            <person name="Huang Y."/>
            <person name="Saxena R.K."/>
            <person name="Ji Y."/>
            <person name="Li M."/>
            <person name="Yan X."/>
            <person name="He Y."/>
            <person name="Liu Y."/>
            <person name="Wang X."/>
            <person name="Xiang C."/>
            <person name="Varshney R.K."/>
            <person name="Ding H."/>
            <person name="Gao S."/>
            <person name="Zong X."/>
        </authorList>
    </citation>
    <scope>NUCLEOTIDE SEQUENCE [LARGE SCALE GENOMIC DNA]</scope>
    <source>
        <strain evidence="1 2">cv. Zhongwan 6</strain>
    </source>
</reference>
<proteinExistence type="predicted"/>
<name>A0A9D4XJI4_PEA</name>
<evidence type="ECO:0000313" key="2">
    <source>
        <dbReference type="Proteomes" id="UP001058974"/>
    </source>
</evidence>
<protein>
    <submittedName>
        <fullName evidence="1">Uncharacterized protein</fullName>
    </submittedName>
</protein>
<dbReference type="InterPro" id="IPR021109">
    <property type="entry name" value="Peptidase_aspartic_dom_sf"/>
</dbReference>